<dbReference type="InterPro" id="IPR011033">
    <property type="entry name" value="PRC_barrel-like_sf"/>
</dbReference>
<dbReference type="RefSeq" id="WP_180286839.1">
    <property type="nucleotide sequence ID" value="NZ_JABFDB010000053.1"/>
</dbReference>
<name>A0ABX2TL31_9PROT</name>
<feature type="chain" id="PRO_5046600782" evidence="1">
    <location>
        <begin position="22"/>
        <end position="145"/>
    </location>
</feature>
<comment type="caution">
    <text evidence="3">The sequence shown here is derived from an EMBL/GenBank/DDBJ whole genome shotgun (WGS) entry which is preliminary data.</text>
</comment>
<keyword evidence="4" id="KW-1185">Reference proteome</keyword>
<proteinExistence type="predicted"/>
<keyword evidence="1" id="KW-0732">Signal</keyword>
<evidence type="ECO:0000313" key="4">
    <source>
        <dbReference type="Proteomes" id="UP000584642"/>
    </source>
</evidence>
<reference evidence="3 4" key="1">
    <citation type="submission" date="2020-05" db="EMBL/GenBank/DDBJ databases">
        <title>Azospirillum oleiclasticum sp. nov, a nitrogen-fixing and heavy crude oil-emulsifying bacterium isolated from the crude oil of Yumen Oilfield.</title>
        <authorList>
            <person name="Wu D."/>
            <person name="Cai M."/>
            <person name="Zhang X."/>
        </authorList>
    </citation>
    <scope>NUCLEOTIDE SEQUENCE [LARGE SCALE GENOMIC DNA]</scope>
    <source>
        <strain evidence="3 4">ROY-1-1-2</strain>
    </source>
</reference>
<feature type="signal peptide" evidence="1">
    <location>
        <begin position="1"/>
        <end position="21"/>
    </location>
</feature>
<dbReference type="PANTHER" id="PTHR36505">
    <property type="entry name" value="BLR1072 PROTEIN"/>
    <property type="match status" value="1"/>
</dbReference>
<dbReference type="Gene3D" id="2.30.30.240">
    <property type="entry name" value="PRC-barrel domain"/>
    <property type="match status" value="1"/>
</dbReference>
<protein>
    <submittedName>
        <fullName evidence="3">PRC-barrel domain-containing protein</fullName>
    </submittedName>
</protein>
<feature type="domain" description="PRC-barrel" evidence="2">
    <location>
        <begin position="52"/>
        <end position="108"/>
    </location>
</feature>
<dbReference type="Proteomes" id="UP000584642">
    <property type="component" value="Unassembled WGS sequence"/>
</dbReference>
<gene>
    <name evidence="3" type="ORF">HND93_35635</name>
</gene>
<dbReference type="EMBL" id="JABFDB010000053">
    <property type="protein sequence ID" value="NYZ25065.1"/>
    <property type="molecule type" value="Genomic_DNA"/>
</dbReference>
<evidence type="ECO:0000313" key="3">
    <source>
        <dbReference type="EMBL" id="NYZ25065.1"/>
    </source>
</evidence>
<organism evidence="3 4">
    <name type="scientific">Azospirillum oleiclasticum</name>
    <dbReference type="NCBI Taxonomy" id="2735135"/>
    <lineage>
        <taxon>Bacteria</taxon>
        <taxon>Pseudomonadati</taxon>
        <taxon>Pseudomonadota</taxon>
        <taxon>Alphaproteobacteria</taxon>
        <taxon>Rhodospirillales</taxon>
        <taxon>Azospirillaceae</taxon>
        <taxon>Azospirillum</taxon>
    </lineage>
</organism>
<evidence type="ECO:0000256" key="1">
    <source>
        <dbReference type="SAM" id="SignalP"/>
    </source>
</evidence>
<evidence type="ECO:0000259" key="2">
    <source>
        <dbReference type="Pfam" id="PF05239"/>
    </source>
</evidence>
<dbReference type="PANTHER" id="PTHR36505:SF1">
    <property type="entry name" value="BLR1072 PROTEIN"/>
    <property type="match status" value="1"/>
</dbReference>
<dbReference type="SUPFAM" id="SSF50346">
    <property type="entry name" value="PRC-barrel domain"/>
    <property type="match status" value="1"/>
</dbReference>
<accession>A0ABX2TL31</accession>
<dbReference type="PROSITE" id="PS51257">
    <property type="entry name" value="PROKAR_LIPOPROTEIN"/>
    <property type="match status" value="1"/>
</dbReference>
<sequence>MRRLMVVGASALLLLGTAGCAQVSEWTGGSTASNPVSRADSTTLAALTPQQMLGKSVIGSDGRTVGEVEDVLLNQNGQAYRLIVSTGQTLGMGGKTVALDAEPLRWASDRNSIVTTEMTSAQIDGLPEFRYDNSMTSLNRQQRTQ</sequence>
<dbReference type="InterPro" id="IPR027275">
    <property type="entry name" value="PRC-brl_dom"/>
</dbReference>
<dbReference type="Pfam" id="PF05239">
    <property type="entry name" value="PRC"/>
    <property type="match status" value="1"/>
</dbReference>